<evidence type="ECO:0000313" key="2">
    <source>
        <dbReference type="Proteomes" id="UP000176603"/>
    </source>
</evidence>
<name>A0A1F7UJE5_9BACT</name>
<dbReference type="AlphaFoldDB" id="A0A1F7UJE5"/>
<reference evidence="1 2" key="1">
    <citation type="journal article" date="2016" name="Nat. Commun.">
        <title>Thousands of microbial genomes shed light on interconnected biogeochemical processes in an aquifer system.</title>
        <authorList>
            <person name="Anantharaman K."/>
            <person name="Brown C.T."/>
            <person name="Hug L.A."/>
            <person name="Sharon I."/>
            <person name="Castelle C.J."/>
            <person name="Probst A.J."/>
            <person name="Thomas B.C."/>
            <person name="Singh A."/>
            <person name="Wilkins M.J."/>
            <person name="Karaoz U."/>
            <person name="Brodie E.L."/>
            <person name="Williams K.H."/>
            <person name="Hubbard S.S."/>
            <person name="Banfield J.F."/>
        </authorList>
    </citation>
    <scope>NUCLEOTIDE SEQUENCE [LARGE SCALE GENOMIC DNA]</scope>
</reference>
<evidence type="ECO:0000313" key="1">
    <source>
        <dbReference type="EMBL" id="OGL78392.1"/>
    </source>
</evidence>
<protein>
    <submittedName>
        <fullName evidence="1">Uncharacterized protein</fullName>
    </submittedName>
</protein>
<gene>
    <name evidence="1" type="ORF">A3E39_02730</name>
</gene>
<sequence>MRLCEADEIDAENELTSQAAAFLRSNPTTAEPIEASGVFSREDHRLPTWMLEVEHDLARTG</sequence>
<dbReference type="EMBL" id="MGEH01000032">
    <property type="protein sequence ID" value="OGL78392.1"/>
    <property type="molecule type" value="Genomic_DNA"/>
</dbReference>
<comment type="caution">
    <text evidence="1">The sequence shown here is derived from an EMBL/GenBank/DDBJ whole genome shotgun (WGS) entry which is preliminary data.</text>
</comment>
<dbReference type="Proteomes" id="UP000176603">
    <property type="component" value="Unassembled WGS sequence"/>
</dbReference>
<accession>A0A1F7UJE5</accession>
<proteinExistence type="predicted"/>
<organism evidence="1 2">
    <name type="scientific">Candidatus Uhrbacteria bacterium RIFCSPHIGHO2_12_FULL_60_25</name>
    <dbReference type="NCBI Taxonomy" id="1802399"/>
    <lineage>
        <taxon>Bacteria</taxon>
        <taxon>Candidatus Uhriibacteriota</taxon>
    </lineage>
</organism>